<keyword evidence="4" id="KW-1185">Reference proteome</keyword>
<dbReference type="InterPro" id="IPR042100">
    <property type="entry name" value="Bug_dom1"/>
</dbReference>
<proteinExistence type="inferred from homology"/>
<evidence type="ECO:0000256" key="1">
    <source>
        <dbReference type="ARBA" id="ARBA00006987"/>
    </source>
</evidence>
<dbReference type="PROSITE" id="PS51318">
    <property type="entry name" value="TAT"/>
    <property type="match status" value="1"/>
</dbReference>
<organism evidence="3 4">
    <name type="scientific">Sphaerotilus natans subsp. natans DSM 6575</name>
    <dbReference type="NCBI Taxonomy" id="1286631"/>
    <lineage>
        <taxon>Bacteria</taxon>
        <taxon>Pseudomonadati</taxon>
        <taxon>Pseudomonadota</taxon>
        <taxon>Betaproteobacteria</taxon>
        <taxon>Burkholderiales</taxon>
        <taxon>Sphaerotilaceae</taxon>
        <taxon>Sphaerotilus</taxon>
    </lineage>
</organism>
<dbReference type="Gene3D" id="3.40.190.150">
    <property type="entry name" value="Bordetella uptake gene, domain 1"/>
    <property type="match status" value="1"/>
</dbReference>
<dbReference type="eggNOG" id="COG3181">
    <property type="taxonomic scope" value="Bacteria"/>
</dbReference>
<dbReference type="AlphaFoldDB" id="A0A059KRA9"/>
<dbReference type="EMBL" id="AZRA01000011">
    <property type="protein sequence ID" value="KDB53905.1"/>
    <property type="molecule type" value="Genomic_DNA"/>
</dbReference>
<dbReference type="SUPFAM" id="SSF53850">
    <property type="entry name" value="Periplasmic binding protein-like II"/>
    <property type="match status" value="1"/>
</dbReference>
<sequence>MTALARRRLLAAVALTPLAAWAPTASAQGLPDRPIRLIVGFPPGTGPDLVARVLAQRLAEQLRQQVIVDNRAGAGGQIAAQAVARAAPDGTTLLLGEVGSIAIAPAAFEKLPYAPARELAGISEAVRSDFLFVVPATSPHASLAAFVKAARLRGDRTNLATFGAGTPGHFAADMLGEAAGFTVEPVHYRATGDAVTAIIAGDVAGAFVSTALGLAQIRGGRMRALATTAPARLAALPEVQTFAEAGWPALDVSAWFMLMAPAGTPAALLDLLQRQTVGALQHPETRTKLSEAGFSITGSSRPEAERLLVAEARRWAGVVRSSGFKGD</sequence>
<evidence type="ECO:0008006" key="5">
    <source>
        <dbReference type="Google" id="ProtNLM"/>
    </source>
</evidence>
<name>A0A059KRA9_9BURK</name>
<gene>
    <name evidence="3" type="ORF">X805_05370</name>
</gene>
<dbReference type="Proteomes" id="UP000026714">
    <property type="component" value="Unassembled WGS sequence"/>
</dbReference>
<evidence type="ECO:0000313" key="4">
    <source>
        <dbReference type="Proteomes" id="UP000026714"/>
    </source>
</evidence>
<protein>
    <recommendedName>
        <fullName evidence="5">Tripartite tricarboxylate transporter substrate binding protein</fullName>
    </recommendedName>
</protein>
<accession>A0A059KRA9</accession>
<comment type="similarity">
    <text evidence="1">Belongs to the UPF0065 (bug) family.</text>
</comment>
<feature type="chain" id="PRO_5001579665" description="Tripartite tricarboxylate transporter substrate binding protein" evidence="2">
    <location>
        <begin position="28"/>
        <end position="327"/>
    </location>
</feature>
<dbReference type="PATRIC" id="fig|1286631.3.peg.529"/>
<reference evidence="3 4" key="1">
    <citation type="journal article" date="2014" name="FEMS Microbiol. Ecol.">
        <title>Sphaerotilus natans encrusted with nanoball-shaped Fe(III) oxide minerals formed by nitrate-reducing mixotrophic Fe(II) oxidation.</title>
        <authorList>
            <person name="Park S."/>
            <person name="Kim D.H."/>
            <person name="Lee J.H."/>
            <person name="Hur H.G."/>
        </authorList>
    </citation>
    <scope>NUCLEOTIDE SEQUENCE [LARGE SCALE GENOMIC DNA]</scope>
    <source>
        <strain evidence="3 4">DSM 6575</strain>
    </source>
</reference>
<dbReference type="PIRSF" id="PIRSF017082">
    <property type="entry name" value="YflP"/>
    <property type="match status" value="1"/>
</dbReference>
<feature type="signal peptide" evidence="2">
    <location>
        <begin position="1"/>
        <end position="27"/>
    </location>
</feature>
<dbReference type="InterPro" id="IPR006311">
    <property type="entry name" value="TAT_signal"/>
</dbReference>
<keyword evidence="2" id="KW-0732">Signal</keyword>
<evidence type="ECO:0000313" key="3">
    <source>
        <dbReference type="EMBL" id="KDB53905.1"/>
    </source>
</evidence>
<dbReference type="STRING" id="34103.SAMN05421778_1083"/>
<comment type="caution">
    <text evidence="3">The sequence shown here is derived from an EMBL/GenBank/DDBJ whole genome shotgun (WGS) entry which is preliminary data.</text>
</comment>
<dbReference type="InterPro" id="IPR005064">
    <property type="entry name" value="BUG"/>
</dbReference>
<dbReference type="Pfam" id="PF03401">
    <property type="entry name" value="TctC"/>
    <property type="match status" value="1"/>
</dbReference>
<dbReference type="PANTHER" id="PTHR42928">
    <property type="entry name" value="TRICARBOXYLATE-BINDING PROTEIN"/>
    <property type="match status" value="1"/>
</dbReference>
<dbReference type="RefSeq" id="WP_037477925.1">
    <property type="nucleotide sequence ID" value="NZ_AZRA01000011.1"/>
</dbReference>
<dbReference type="PANTHER" id="PTHR42928:SF5">
    <property type="entry name" value="BLR1237 PROTEIN"/>
    <property type="match status" value="1"/>
</dbReference>
<evidence type="ECO:0000256" key="2">
    <source>
        <dbReference type="SAM" id="SignalP"/>
    </source>
</evidence>
<dbReference type="Gene3D" id="3.40.190.10">
    <property type="entry name" value="Periplasmic binding protein-like II"/>
    <property type="match status" value="1"/>
</dbReference>